<name>A0A6I5A4D6_9BACI</name>
<organism evidence="6 7">
    <name type="scientific">Pontibacillus yanchengensis</name>
    <dbReference type="NCBI Taxonomy" id="462910"/>
    <lineage>
        <taxon>Bacteria</taxon>
        <taxon>Bacillati</taxon>
        <taxon>Bacillota</taxon>
        <taxon>Bacilli</taxon>
        <taxon>Bacillales</taxon>
        <taxon>Bacillaceae</taxon>
        <taxon>Pontibacillus</taxon>
    </lineage>
</organism>
<accession>A0A6I5A4D6</accession>
<evidence type="ECO:0000313" key="7">
    <source>
        <dbReference type="Proteomes" id="UP000468638"/>
    </source>
</evidence>
<evidence type="ECO:0000256" key="1">
    <source>
        <dbReference type="ARBA" id="ARBA00004141"/>
    </source>
</evidence>
<dbReference type="InterPro" id="IPR019109">
    <property type="entry name" value="MamF_MmsF"/>
</dbReference>
<dbReference type="EMBL" id="WMEQ01000015">
    <property type="protein sequence ID" value="MYL35193.1"/>
    <property type="molecule type" value="Genomic_DNA"/>
</dbReference>
<gene>
    <name evidence="6" type="ORF">GLW05_16560</name>
</gene>
<feature type="transmembrane region" description="Helical" evidence="5">
    <location>
        <begin position="70"/>
        <end position="94"/>
    </location>
</feature>
<proteinExistence type="predicted"/>
<comment type="subcellular location">
    <subcellularLocation>
        <location evidence="1">Membrane</location>
        <topology evidence="1">Multi-pass membrane protein</topology>
    </subcellularLocation>
</comment>
<keyword evidence="3 5" id="KW-1133">Transmembrane helix</keyword>
<keyword evidence="4 5" id="KW-0472">Membrane</keyword>
<dbReference type="Proteomes" id="UP000468638">
    <property type="component" value="Unassembled WGS sequence"/>
</dbReference>
<reference evidence="6 7" key="1">
    <citation type="submission" date="2019-11" db="EMBL/GenBank/DDBJ databases">
        <title>Genome sequences of 17 halophilic strains isolated from different environments.</title>
        <authorList>
            <person name="Furrow R.E."/>
        </authorList>
    </citation>
    <scope>NUCLEOTIDE SEQUENCE [LARGE SCALE GENOMIC DNA]</scope>
    <source>
        <strain evidence="6 7">22514_16_FS</strain>
    </source>
</reference>
<evidence type="ECO:0000256" key="2">
    <source>
        <dbReference type="ARBA" id="ARBA00022692"/>
    </source>
</evidence>
<dbReference type="AlphaFoldDB" id="A0A6I5A4D6"/>
<sequence>MPPFNILAVYVYRVIVGHQSPLIDEHAKENINFQLSYQLYFLCFMIFVFGINGLSSFFDVSAIDLPPLFAIIGVGAGFIIIGILLLHGFLYSYFW</sequence>
<evidence type="ECO:0000313" key="6">
    <source>
        <dbReference type="EMBL" id="MYL35193.1"/>
    </source>
</evidence>
<dbReference type="Pfam" id="PF09685">
    <property type="entry name" value="MamF_MmsF"/>
    <property type="match status" value="1"/>
</dbReference>
<feature type="transmembrane region" description="Helical" evidence="5">
    <location>
        <begin position="39"/>
        <end position="58"/>
    </location>
</feature>
<evidence type="ECO:0000256" key="4">
    <source>
        <dbReference type="ARBA" id="ARBA00023136"/>
    </source>
</evidence>
<protein>
    <submittedName>
        <fullName evidence="6">DUF4870 domain-containing protein</fullName>
    </submittedName>
</protein>
<keyword evidence="2 5" id="KW-0812">Transmembrane</keyword>
<comment type="caution">
    <text evidence="6">The sequence shown here is derived from an EMBL/GenBank/DDBJ whole genome shotgun (WGS) entry which is preliminary data.</text>
</comment>
<evidence type="ECO:0000256" key="3">
    <source>
        <dbReference type="ARBA" id="ARBA00022989"/>
    </source>
</evidence>
<evidence type="ECO:0000256" key="5">
    <source>
        <dbReference type="SAM" id="Phobius"/>
    </source>
</evidence>